<keyword evidence="13" id="KW-1185">Reference proteome</keyword>
<dbReference type="SUPFAM" id="SSF81321">
    <property type="entry name" value="Family A G protein-coupled receptor-like"/>
    <property type="match status" value="1"/>
</dbReference>
<dbReference type="GeneTree" id="ENSGT01030000234518"/>
<dbReference type="PROSITE" id="PS00237">
    <property type="entry name" value="G_PROTEIN_RECEP_F1_1"/>
    <property type="match status" value="1"/>
</dbReference>
<dbReference type="GO" id="GO:0045031">
    <property type="term" value="F:G protein-coupled ATP receptor activity"/>
    <property type="evidence" value="ECO:0007669"/>
    <property type="project" value="TreeGrafter"/>
</dbReference>
<dbReference type="Gene3D" id="1.20.1070.10">
    <property type="entry name" value="Rhodopsin 7-helix transmembrane proteins"/>
    <property type="match status" value="1"/>
</dbReference>
<keyword evidence="3 9" id="KW-0812">Transmembrane</keyword>
<evidence type="ECO:0000256" key="7">
    <source>
        <dbReference type="ARBA" id="ARBA00023170"/>
    </source>
</evidence>
<dbReference type="PRINTS" id="PR01157">
    <property type="entry name" value="P2YPURNOCPTR"/>
</dbReference>
<organism evidence="12 13">
    <name type="scientific">Erpetoichthys calabaricus</name>
    <name type="common">Rope fish</name>
    <name type="synonym">Calamoichthys calabaricus</name>
    <dbReference type="NCBI Taxonomy" id="27687"/>
    <lineage>
        <taxon>Eukaryota</taxon>
        <taxon>Metazoa</taxon>
        <taxon>Chordata</taxon>
        <taxon>Craniata</taxon>
        <taxon>Vertebrata</taxon>
        <taxon>Euteleostomi</taxon>
        <taxon>Actinopterygii</taxon>
        <taxon>Polypteriformes</taxon>
        <taxon>Polypteridae</taxon>
        <taxon>Erpetoichthys</taxon>
    </lineage>
</organism>
<reference evidence="12" key="2">
    <citation type="submission" date="2025-08" db="UniProtKB">
        <authorList>
            <consortium name="Ensembl"/>
        </authorList>
    </citation>
    <scope>IDENTIFICATION</scope>
</reference>
<keyword evidence="6 10" id="KW-0472">Membrane</keyword>
<evidence type="ECO:0000256" key="2">
    <source>
        <dbReference type="ARBA" id="ARBA00022475"/>
    </source>
</evidence>
<dbReference type="GO" id="GO:0030594">
    <property type="term" value="F:neurotransmitter receptor activity"/>
    <property type="evidence" value="ECO:0007669"/>
    <property type="project" value="TreeGrafter"/>
</dbReference>
<feature type="transmembrane region" description="Helical" evidence="10">
    <location>
        <begin position="24"/>
        <end position="44"/>
    </location>
</feature>
<evidence type="ECO:0000256" key="4">
    <source>
        <dbReference type="ARBA" id="ARBA00022989"/>
    </source>
</evidence>
<keyword evidence="7 9" id="KW-0675">Receptor</keyword>
<accession>A0A8C4T0E8</accession>
<reference evidence="12" key="3">
    <citation type="submission" date="2025-09" db="UniProtKB">
        <authorList>
            <consortium name="Ensembl"/>
        </authorList>
    </citation>
    <scope>IDENTIFICATION</scope>
</reference>
<dbReference type="InterPro" id="IPR000276">
    <property type="entry name" value="GPCR_Rhodpsn"/>
</dbReference>
<keyword evidence="2" id="KW-1003">Cell membrane</keyword>
<dbReference type="PRINTS" id="PR00237">
    <property type="entry name" value="GPCRRHODOPSN"/>
</dbReference>
<keyword evidence="5 9" id="KW-0297">G-protein coupled receptor</keyword>
<evidence type="ECO:0000259" key="11">
    <source>
        <dbReference type="PROSITE" id="PS50262"/>
    </source>
</evidence>
<feature type="transmembrane region" description="Helical" evidence="10">
    <location>
        <begin position="185"/>
        <end position="214"/>
    </location>
</feature>
<dbReference type="InterPro" id="IPR017452">
    <property type="entry name" value="GPCR_Rhodpsn_7TM"/>
</dbReference>
<dbReference type="Proteomes" id="UP000694620">
    <property type="component" value="Chromosome 17"/>
</dbReference>
<feature type="transmembrane region" description="Helical" evidence="10">
    <location>
        <begin position="56"/>
        <end position="81"/>
    </location>
</feature>
<evidence type="ECO:0000256" key="8">
    <source>
        <dbReference type="ARBA" id="ARBA00023224"/>
    </source>
</evidence>
<dbReference type="Ensembl" id="ENSECRT00000024967.1">
    <property type="protein sequence ID" value="ENSECRP00000024433.1"/>
    <property type="gene ID" value="ENSECRG00000016545.1"/>
</dbReference>
<reference evidence="12" key="1">
    <citation type="submission" date="2021-06" db="EMBL/GenBank/DDBJ databases">
        <authorList>
            <consortium name="Wellcome Sanger Institute Data Sharing"/>
        </authorList>
    </citation>
    <scope>NUCLEOTIDE SEQUENCE [LARGE SCALE GENOMIC DNA]</scope>
</reference>
<protein>
    <submittedName>
        <fullName evidence="12">Purinergic receptor P2Y11</fullName>
    </submittedName>
</protein>
<dbReference type="GO" id="GO:0005886">
    <property type="term" value="C:plasma membrane"/>
    <property type="evidence" value="ECO:0007669"/>
    <property type="project" value="UniProtKB-SubCell"/>
</dbReference>
<comment type="similarity">
    <text evidence="9">Belongs to the G-protein coupled receptor 1 family.</text>
</comment>
<evidence type="ECO:0000313" key="12">
    <source>
        <dbReference type="Ensembl" id="ENSECRP00000024433.1"/>
    </source>
</evidence>
<evidence type="ECO:0000256" key="9">
    <source>
        <dbReference type="RuleBase" id="RU000688"/>
    </source>
</evidence>
<evidence type="ECO:0000256" key="3">
    <source>
        <dbReference type="ARBA" id="ARBA00022692"/>
    </source>
</evidence>
<dbReference type="PANTHER" id="PTHR24231">
    <property type="entry name" value="PURINOCEPTOR-RELATED G-PROTEIN COUPLED RECEPTOR"/>
    <property type="match status" value="1"/>
</dbReference>
<proteinExistence type="inferred from homology"/>
<comment type="subcellular location">
    <subcellularLocation>
        <location evidence="1">Cell membrane</location>
        <topology evidence="1">Multi-pass membrane protein</topology>
    </subcellularLocation>
</comment>
<keyword evidence="8 9" id="KW-0807">Transducer</keyword>
<evidence type="ECO:0000256" key="6">
    <source>
        <dbReference type="ARBA" id="ARBA00023136"/>
    </source>
</evidence>
<feature type="transmembrane region" description="Helical" evidence="10">
    <location>
        <begin position="103"/>
        <end position="126"/>
    </location>
</feature>
<name>A0A8C4T0E8_ERPCA</name>
<keyword evidence="4 10" id="KW-1133">Transmembrane helix</keyword>
<gene>
    <name evidence="12" type="primary">P2RY11</name>
</gene>
<feature type="transmembrane region" description="Helical" evidence="10">
    <location>
        <begin position="138"/>
        <end position="156"/>
    </location>
</feature>
<dbReference type="AlphaFoldDB" id="A0A8C4T0E8"/>
<evidence type="ECO:0000313" key="13">
    <source>
        <dbReference type="Proteomes" id="UP000694620"/>
    </source>
</evidence>
<feature type="transmembrane region" description="Helical" evidence="10">
    <location>
        <begin position="226"/>
        <end position="247"/>
    </location>
</feature>
<evidence type="ECO:0000256" key="5">
    <source>
        <dbReference type="ARBA" id="ARBA00023040"/>
    </source>
</evidence>
<evidence type="ECO:0000256" key="1">
    <source>
        <dbReference type="ARBA" id="ARBA00004651"/>
    </source>
</evidence>
<dbReference type="Pfam" id="PF00001">
    <property type="entry name" value="7tm_1"/>
    <property type="match status" value="1"/>
</dbReference>
<dbReference type="PROSITE" id="PS50262">
    <property type="entry name" value="G_PROTEIN_RECEP_F1_2"/>
    <property type="match status" value="1"/>
</dbReference>
<feature type="domain" description="G-protein coupled receptors family 1 profile" evidence="11">
    <location>
        <begin position="35"/>
        <end position="286"/>
    </location>
</feature>
<dbReference type="GO" id="GO:0019722">
    <property type="term" value="P:calcium-mediated signaling"/>
    <property type="evidence" value="ECO:0007669"/>
    <property type="project" value="TreeGrafter"/>
</dbReference>
<dbReference type="PANTHER" id="PTHR24231:SF46">
    <property type="entry name" value="P2Y PURINOCEPTOR 11"/>
    <property type="match status" value="1"/>
</dbReference>
<evidence type="ECO:0000256" key="10">
    <source>
        <dbReference type="SAM" id="Phobius"/>
    </source>
</evidence>
<sequence>RTNESNCISNSSNTTFQTSFLPPVYGVEFFLATAGNSLAIWLLLTRERRNWHTGVVFSFNLAVSDLLYVLSLPLLVVYYTLNKNWIFSEPVCKIERFLFTCNLYASIFFITSISLNRYVGIVHPLFAHSEVRPRHAKLCSVLVWIVVIGISAPTIVFSETNTPKSNCTECLGSASDANLKTYLTYSLFLVFFGCLLPFLLTFGSYVCILCVVWKNNNISKTEKRKVGLMILTVILLYTISFIPYHLLRNINLYHRINNTGHTWVFQAYQVTKGLVTLNMCIHPLLYASVFDSMRHICSCVKEVLSTDSRPGGQS</sequence>